<accession>A0A7W9JI86</accession>
<dbReference type="Gene3D" id="3.40.1390.30">
    <property type="entry name" value="NIF3 (NGG1p interacting factor 3)-like"/>
    <property type="match status" value="2"/>
</dbReference>
<evidence type="ECO:0000256" key="2">
    <source>
        <dbReference type="ARBA" id="ARBA00011643"/>
    </source>
</evidence>
<gene>
    <name evidence="6" type="ORF">HDA33_000910</name>
</gene>
<keyword evidence="4 5" id="KW-0479">Metal-binding</keyword>
<dbReference type="NCBIfam" id="TIGR00486">
    <property type="entry name" value="YbgI_SA1388"/>
    <property type="match status" value="1"/>
</dbReference>
<feature type="binding site" evidence="5">
    <location>
        <position position="124"/>
    </location>
    <ligand>
        <name>a divalent metal cation</name>
        <dbReference type="ChEBI" id="CHEBI:60240"/>
        <label>1</label>
    </ligand>
</feature>
<comment type="caution">
    <text evidence="6">The sequence shown here is derived from an EMBL/GenBank/DDBJ whole genome shotgun (WGS) entry which is preliminary data.</text>
</comment>
<evidence type="ECO:0000256" key="4">
    <source>
        <dbReference type="ARBA" id="ARBA00022723"/>
    </source>
</evidence>
<dbReference type="Proteomes" id="UP000567246">
    <property type="component" value="Unassembled WGS sequence"/>
</dbReference>
<comment type="subunit">
    <text evidence="2">Homohexamer.</text>
</comment>
<dbReference type="RefSeq" id="WP_184171404.1">
    <property type="nucleotide sequence ID" value="NZ_BAABAG010000015.1"/>
</dbReference>
<keyword evidence="7" id="KW-1185">Reference proteome</keyword>
<evidence type="ECO:0000313" key="7">
    <source>
        <dbReference type="Proteomes" id="UP000567246"/>
    </source>
</evidence>
<evidence type="ECO:0000256" key="1">
    <source>
        <dbReference type="ARBA" id="ARBA00006964"/>
    </source>
</evidence>
<feature type="binding site" evidence="5">
    <location>
        <position position="255"/>
    </location>
    <ligand>
        <name>a divalent metal cation</name>
        <dbReference type="ChEBI" id="CHEBI:60240"/>
        <label>1</label>
    </ligand>
</feature>
<sequence>MTTPPAASSPPDADLAPPTLAQVLEVVQELWPRELAESWDAVGPVAGRGEASVRSILWAVDPVQTVADEAVARGVDLVVTHHPLLLRGASSVAALGHGAAAKGRLLHTLIEHRVGLVAAHTNADSAVGGVSDVLARAVGVSVELAPLVPAAGADGAEGIGRVGELTEETTLAAFARTVHAALPATAGGVRVAGDPAQRVRRVAVCGGAGDSLFDAVRAADADVYVTADLRHHPASEARETAALTDGRPALVDVSHWASESLWLEHGARALGDALRARGLHADSLFSDHRSDPWDFLVGGAPDDERSRP</sequence>
<protein>
    <recommendedName>
        <fullName evidence="3">GTP cyclohydrolase 1 type 2 homolog</fullName>
    </recommendedName>
</protein>
<organism evidence="6 7">
    <name type="scientific">Micrococcus endophyticus</name>
    <dbReference type="NCBI Taxonomy" id="455343"/>
    <lineage>
        <taxon>Bacteria</taxon>
        <taxon>Bacillati</taxon>
        <taxon>Actinomycetota</taxon>
        <taxon>Actinomycetes</taxon>
        <taxon>Micrococcales</taxon>
        <taxon>Micrococcaceae</taxon>
        <taxon>Micrococcus</taxon>
    </lineage>
</organism>
<dbReference type="FunFam" id="3.40.1390.30:FF:000001">
    <property type="entry name" value="GTP cyclohydrolase 1 type 2"/>
    <property type="match status" value="1"/>
</dbReference>
<dbReference type="AlphaFoldDB" id="A0A7W9JI86"/>
<feature type="binding site" evidence="5">
    <location>
        <position position="81"/>
    </location>
    <ligand>
        <name>a divalent metal cation</name>
        <dbReference type="ChEBI" id="CHEBI:60240"/>
        <label>1</label>
    </ligand>
</feature>
<proteinExistence type="inferred from homology"/>
<dbReference type="GO" id="GO:0046872">
    <property type="term" value="F:metal ion binding"/>
    <property type="evidence" value="ECO:0007669"/>
    <property type="project" value="UniProtKB-KW"/>
</dbReference>
<dbReference type="EMBL" id="JACHMW010000001">
    <property type="protein sequence ID" value="MBB5848346.1"/>
    <property type="molecule type" value="Genomic_DNA"/>
</dbReference>
<dbReference type="InterPro" id="IPR002678">
    <property type="entry name" value="DUF34/NIF3"/>
</dbReference>
<feature type="binding site" evidence="5">
    <location>
        <position position="82"/>
    </location>
    <ligand>
        <name>a divalent metal cation</name>
        <dbReference type="ChEBI" id="CHEBI:60240"/>
        <label>1</label>
    </ligand>
</feature>
<dbReference type="PANTHER" id="PTHR13799:SF14">
    <property type="entry name" value="GTP CYCLOHYDROLASE 1 TYPE 2 HOMOLOG"/>
    <property type="match status" value="1"/>
</dbReference>
<comment type="similarity">
    <text evidence="1">Belongs to the GTP cyclohydrolase I type 2/NIF3 family.</text>
</comment>
<dbReference type="SUPFAM" id="SSF102705">
    <property type="entry name" value="NIF3 (NGG1p interacting factor 3)-like"/>
    <property type="match status" value="1"/>
</dbReference>
<name>A0A7W9JI86_9MICC</name>
<feature type="binding site" evidence="5">
    <location>
        <position position="259"/>
    </location>
    <ligand>
        <name>a divalent metal cation</name>
        <dbReference type="ChEBI" id="CHEBI:60240"/>
        <label>1</label>
    </ligand>
</feature>
<dbReference type="Pfam" id="PF01784">
    <property type="entry name" value="DUF34_NIF3"/>
    <property type="match status" value="1"/>
</dbReference>
<evidence type="ECO:0000256" key="3">
    <source>
        <dbReference type="ARBA" id="ARBA00022112"/>
    </source>
</evidence>
<reference evidence="6 7" key="1">
    <citation type="submission" date="2020-08" db="EMBL/GenBank/DDBJ databases">
        <title>Sequencing the genomes of 1000 actinobacteria strains.</title>
        <authorList>
            <person name="Klenk H.-P."/>
        </authorList>
    </citation>
    <scope>NUCLEOTIDE SEQUENCE [LARGE SCALE GENOMIC DNA]</scope>
    <source>
        <strain evidence="6 7">DSM 17945</strain>
    </source>
</reference>
<evidence type="ECO:0000256" key="5">
    <source>
        <dbReference type="PIRSR" id="PIRSR602678-1"/>
    </source>
</evidence>
<evidence type="ECO:0000313" key="6">
    <source>
        <dbReference type="EMBL" id="MBB5848346.1"/>
    </source>
</evidence>
<dbReference type="PANTHER" id="PTHR13799">
    <property type="entry name" value="NGG1 INTERACTING FACTOR 3"/>
    <property type="match status" value="1"/>
</dbReference>
<dbReference type="GO" id="GO:0005737">
    <property type="term" value="C:cytoplasm"/>
    <property type="evidence" value="ECO:0007669"/>
    <property type="project" value="TreeGrafter"/>
</dbReference>
<dbReference type="InterPro" id="IPR036069">
    <property type="entry name" value="DUF34/NIF3_sf"/>
</dbReference>